<dbReference type="AlphaFoldDB" id="A0A538U509"/>
<feature type="region of interest" description="Disordered" evidence="1">
    <location>
        <begin position="111"/>
        <end position="140"/>
    </location>
</feature>
<accession>A0A538U509</accession>
<feature type="compositionally biased region" description="Low complexity" evidence="1">
    <location>
        <begin position="121"/>
        <end position="132"/>
    </location>
</feature>
<organism evidence="2 3">
    <name type="scientific">Eiseniibacteriota bacterium</name>
    <dbReference type="NCBI Taxonomy" id="2212470"/>
    <lineage>
        <taxon>Bacteria</taxon>
        <taxon>Candidatus Eiseniibacteriota</taxon>
    </lineage>
</organism>
<evidence type="ECO:0000313" key="3">
    <source>
        <dbReference type="Proteomes" id="UP000319836"/>
    </source>
</evidence>
<evidence type="ECO:0000256" key="1">
    <source>
        <dbReference type="SAM" id="MobiDB-lite"/>
    </source>
</evidence>
<sequence length="140" mass="14783">MRSAQSRWKFCRLNCRVNALSGIRLASETLNSSTSVTVRTTAESDSNETLSLRGSVLSLSPTGPDGIGRRAAMTNWFSSARRETGFHAGGRESSGAAALCRSRLRSFIPNPGRPGMWGMPGSANSSSATSGGVMAENIRA</sequence>
<evidence type="ECO:0000313" key="2">
    <source>
        <dbReference type="EMBL" id="TMQ70973.1"/>
    </source>
</evidence>
<dbReference type="Proteomes" id="UP000319836">
    <property type="component" value="Unassembled WGS sequence"/>
</dbReference>
<reference evidence="2 3" key="1">
    <citation type="journal article" date="2019" name="Nat. Microbiol.">
        <title>Mediterranean grassland soil C-N compound turnover is dependent on rainfall and depth, and is mediated by genomically divergent microorganisms.</title>
        <authorList>
            <person name="Diamond S."/>
            <person name="Andeer P.F."/>
            <person name="Li Z."/>
            <person name="Crits-Christoph A."/>
            <person name="Burstein D."/>
            <person name="Anantharaman K."/>
            <person name="Lane K.R."/>
            <person name="Thomas B.C."/>
            <person name="Pan C."/>
            <person name="Northen T.R."/>
            <person name="Banfield J.F."/>
        </authorList>
    </citation>
    <scope>NUCLEOTIDE SEQUENCE [LARGE SCALE GENOMIC DNA]</scope>
    <source>
        <strain evidence="2">WS_10</strain>
    </source>
</reference>
<dbReference type="EMBL" id="VBPA01000164">
    <property type="protein sequence ID" value="TMQ70973.1"/>
    <property type="molecule type" value="Genomic_DNA"/>
</dbReference>
<proteinExistence type="predicted"/>
<comment type="caution">
    <text evidence="2">The sequence shown here is derived from an EMBL/GenBank/DDBJ whole genome shotgun (WGS) entry which is preliminary data.</text>
</comment>
<name>A0A538U509_UNCEI</name>
<gene>
    <name evidence="2" type="ORF">E6K80_06905</name>
</gene>
<protein>
    <submittedName>
        <fullName evidence="2">Uncharacterized protein</fullName>
    </submittedName>
</protein>